<dbReference type="InterPro" id="IPR054612">
    <property type="entry name" value="Phage_capsid-like_C"/>
</dbReference>
<name>A0A446CZF4_9BURK</name>
<dbReference type="Pfam" id="PF05065">
    <property type="entry name" value="Phage_capsid"/>
    <property type="match status" value="1"/>
</dbReference>
<feature type="domain" description="Phage capsid-like C-terminal" evidence="2">
    <location>
        <begin position="59"/>
        <end position="285"/>
    </location>
</feature>
<dbReference type="AlphaFoldDB" id="A0A446CZF4"/>
<organism evidence="3 4">
    <name type="scientific">Achromobacter veterisilvae</name>
    <dbReference type="NCBI Taxonomy" id="2069367"/>
    <lineage>
        <taxon>Bacteria</taxon>
        <taxon>Pseudomonadati</taxon>
        <taxon>Pseudomonadota</taxon>
        <taxon>Betaproteobacteria</taxon>
        <taxon>Burkholderiales</taxon>
        <taxon>Alcaligenaceae</taxon>
        <taxon>Achromobacter</taxon>
    </lineage>
</organism>
<evidence type="ECO:0000313" key="3">
    <source>
        <dbReference type="EMBL" id="SSW73264.1"/>
    </source>
</evidence>
<dbReference type="NCBIfam" id="TIGR01554">
    <property type="entry name" value="major_cap_HK97"/>
    <property type="match status" value="1"/>
</dbReference>
<dbReference type="InterPro" id="IPR024455">
    <property type="entry name" value="Phage_capsid"/>
</dbReference>
<evidence type="ECO:0000256" key="1">
    <source>
        <dbReference type="ARBA" id="ARBA00004328"/>
    </source>
</evidence>
<protein>
    <recommendedName>
        <fullName evidence="2">Phage capsid-like C-terminal domain-containing protein</fullName>
    </recommendedName>
</protein>
<accession>A0A446CZF4</accession>
<reference evidence="3 4" key="1">
    <citation type="submission" date="2018-07" db="EMBL/GenBank/DDBJ databases">
        <authorList>
            <person name="Peeters C."/>
        </authorList>
    </citation>
    <scope>NUCLEOTIDE SEQUENCE [LARGE SCALE GENOMIC DNA]</scope>
    <source>
        <strain evidence="3 4">LMG 30378</strain>
    </source>
</reference>
<comment type="subcellular location">
    <subcellularLocation>
        <location evidence="1">Virion</location>
    </subcellularLocation>
</comment>
<evidence type="ECO:0000259" key="2">
    <source>
        <dbReference type="Pfam" id="PF05065"/>
    </source>
</evidence>
<gene>
    <name evidence="3" type="ORF">AVE30378_05626</name>
</gene>
<proteinExistence type="predicted"/>
<sequence length="335" mass="34778">MTTDHKGRLAARFIKAMAISKGMGSVAKGYIESTNWLDQAQLKAAVEAMTTGNSSSLARDVGADFIALVRPETILGRLANIRRVPFLTRLMRQTAGPKGHWVAEGNPKPVAASTFAKDEGLPPRKVVALSAMTDELAQASNAEDIISRDLAAATVEAMDLAFIDPANAGEPDERPASVIYGADSIPATSDPAADLKKATAALVANGGNLRTASWILHPDMAVALNMRGGAFETVGALGGTIAGLPAITSSAVPLGSSGSPIALVDANGIQVGGNTDASLRTSTEASILMETDPESGASQLISLWQTDSLAMMAEIYVNWRVGRPGSTVYIDGADY</sequence>
<dbReference type="Proteomes" id="UP000289465">
    <property type="component" value="Unassembled WGS sequence"/>
</dbReference>
<dbReference type="SUPFAM" id="SSF56563">
    <property type="entry name" value="Major capsid protein gp5"/>
    <property type="match status" value="1"/>
</dbReference>
<dbReference type="EMBL" id="UFQC01000048">
    <property type="protein sequence ID" value="SSW73264.1"/>
    <property type="molecule type" value="Genomic_DNA"/>
</dbReference>
<evidence type="ECO:0000313" key="4">
    <source>
        <dbReference type="Proteomes" id="UP000289465"/>
    </source>
</evidence>